<gene>
    <name evidence="7" type="ORF">AB5I84_10475</name>
</gene>
<proteinExistence type="predicted"/>
<evidence type="ECO:0000256" key="4">
    <source>
        <dbReference type="ARBA" id="ARBA00023136"/>
    </source>
</evidence>
<evidence type="ECO:0000313" key="7">
    <source>
        <dbReference type="EMBL" id="MEY1662572.1"/>
    </source>
</evidence>
<sequence>MRRLFGFLKQRFLRFRREAVVLWFAFRHPATPRYLKVASLLTALYLLSPIDLIPFAIPVLGVVDDIIIVPMALSWIVKRLPPQVRVTAEERTTRFVARYVKRPLLLTVGVLVALVTFWALALWGIYYFFFA</sequence>
<dbReference type="Proteomes" id="UP001562065">
    <property type="component" value="Unassembled WGS sequence"/>
</dbReference>
<dbReference type="RefSeq" id="WP_369455806.1">
    <property type="nucleotide sequence ID" value="NZ_JBGCUO010000001.1"/>
</dbReference>
<feature type="domain" description="DUF1232" evidence="6">
    <location>
        <begin position="36"/>
        <end position="70"/>
    </location>
</feature>
<keyword evidence="3 5" id="KW-1133">Transmembrane helix</keyword>
<reference evidence="7 8" key="1">
    <citation type="submission" date="2024-07" db="EMBL/GenBank/DDBJ databases">
        <authorList>
            <person name="Ren Q."/>
        </authorList>
    </citation>
    <scope>NUCLEOTIDE SEQUENCE [LARGE SCALE GENOMIC DNA]</scope>
    <source>
        <strain evidence="7 8">REN37</strain>
    </source>
</reference>
<name>A0ABV4AJ47_9GAMM</name>
<evidence type="ECO:0000259" key="6">
    <source>
        <dbReference type="Pfam" id="PF06803"/>
    </source>
</evidence>
<dbReference type="EMBL" id="JBGCUO010000001">
    <property type="protein sequence ID" value="MEY1662572.1"/>
    <property type="molecule type" value="Genomic_DNA"/>
</dbReference>
<evidence type="ECO:0000256" key="2">
    <source>
        <dbReference type="ARBA" id="ARBA00022692"/>
    </source>
</evidence>
<keyword evidence="2 5" id="KW-0812">Transmembrane</keyword>
<accession>A0ABV4AJ47</accession>
<keyword evidence="4 5" id="KW-0472">Membrane</keyword>
<dbReference type="InterPro" id="IPR010652">
    <property type="entry name" value="DUF1232"/>
</dbReference>
<organism evidence="7 8">
    <name type="scientific">Isoalcanivorax beigongshangi</name>
    <dbReference type="NCBI Taxonomy" id="3238810"/>
    <lineage>
        <taxon>Bacteria</taxon>
        <taxon>Pseudomonadati</taxon>
        <taxon>Pseudomonadota</taxon>
        <taxon>Gammaproteobacteria</taxon>
        <taxon>Oceanospirillales</taxon>
        <taxon>Alcanivoracaceae</taxon>
        <taxon>Isoalcanivorax</taxon>
    </lineage>
</organism>
<comment type="subcellular location">
    <subcellularLocation>
        <location evidence="1">Endomembrane system</location>
        <topology evidence="1">Multi-pass membrane protein</topology>
    </subcellularLocation>
</comment>
<dbReference type="Pfam" id="PF06803">
    <property type="entry name" value="DUF1232"/>
    <property type="match status" value="1"/>
</dbReference>
<evidence type="ECO:0000256" key="1">
    <source>
        <dbReference type="ARBA" id="ARBA00004127"/>
    </source>
</evidence>
<comment type="caution">
    <text evidence="7">The sequence shown here is derived from an EMBL/GenBank/DDBJ whole genome shotgun (WGS) entry which is preliminary data.</text>
</comment>
<feature type="transmembrane region" description="Helical" evidence="5">
    <location>
        <begin position="104"/>
        <end position="129"/>
    </location>
</feature>
<feature type="transmembrane region" description="Helical" evidence="5">
    <location>
        <begin position="56"/>
        <end position="77"/>
    </location>
</feature>
<evidence type="ECO:0000256" key="5">
    <source>
        <dbReference type="SAM" id="Phobius"/>
    </source>
</evidence>
<evidence type="ECO:0000256" key="3">
    <source>
        <dbReference type="ARBA" id="ARBA00022989"/>
    </source>
</evidence>
<protein>
    <submittedName>
        <fullName evidence="7">YkvA family protein</fullName>
    </submittedName>
</protein>
<evidence type="ECO:0000313" key="8">
    <source>
        <dbReference type="Proteomes" id="UP001562065"/>
    </source>
</evidence>
<keyword evidence="8" id="KW-1185">Reference proteome</keyword>